<proteinExistence type="predicted"/>
<evidence type="ECO:0000313" key="1">
    <source>
        <dbReference type="EMBL" id="SVD19374.1"/>
    </source>
</evidence>
<dbReference type="AlphaFoldDB" id="A0A382TB70"/>
<name>A0A382TB70_9ZZZZ</name>
<feature type="non-terminal residue" evidence="1">
    <location>
        <position position="1"/>
    </location>
</feature>
<reference evidence="1" key="1">
    <citation type="submission" date="2018-05" db="EMBL/GenBank/DDBJ databases">
        <authorList>
            <person name="Lanie J.A."/>
            <person name="Ng W.-L."/>
            <person name="Kazmierczak K.M."/>
            <person name="Andrzejewski T.M."/>
            <person name="Davidsen T.M."/>
            <person name="Wayne K.J."/>
            <person name="Tettelin H."/>
            <person name="Glass J.I."/>
            <person name="Rusch D."/>
            <person name="Podicherti R."/>
            <person name="Tsui H.-C.T."/>
            <person name="Winkler M.E."/>
        </authorList>
    </citation>
    <scope>NUCLEOTIDE SEQUENCE</scope>
</reference>
<protein>
    <submittedName>
        <fullName evidence="1">Uncharacterized protein</fullName>
    </submittedName>
</protein>
<gene>
    <name evidence="1" type="ORF">METZ01_LOCUS372228</name>
</gene>
<sequence length="47" mass="5995">CMNLWKERRQNVMWTMLRRLLLMLPARWKRMGNSIWKTFSVPQKWWS</sequence>
<organism evidence="1">
    <name type="scientific">marine metagenome</name>
    <dbReference type="NCBI Taxonomy" id="408172"/>
    <lineage>
        <taxon>unclassified sequences</taxon>
        <taxon>metagenomes</taxon>
        <taxon>ecological metagenomes</taxon>
    </lineage>
</organism>
<feature type="non-terminal residue" evidence="1">
    <location>
        <position position="47"/>
    </location>
</feature>
<dbReference type="EMBL" id="UINC01135309">
    <property type="protein sequence ID" value="SVD19374.1"/>
    <property type="molecule type" value="Genomic_DNA"/>
</dbReference>
<accession>A0A382TB70</accession>